<dbReference type="SMART" id="SM00239">
    <property type="entry name" value="C2"/>
    <property type="match status" value="1"/>
</dbReference>
<evidence type="ECO:0000256" key="2">
    <source>
        <dbReference type="ARBA" id="ARBA00004613"/>
    </source>
</evidence>
<dbReference type="SMART" id="SM00457">
    <property type="entry name" value="MACPF"/>
    <property type="match status" value="1"/>
</dbReference>
<evidence type="ECO:0000259" key="10">
    <source>
        <dbReference type="PROSITE" id="PS50004"/>
    </source>
</evidence>
<dbReference type="AlphaFoldDB" id="A0AA88M567"/>
<dbReference type="PROSITE" id="PS00279">
    <property type="entry name" value="MACPF_1"/>
    <property type="match status" value="1"/>
</dbReference>
<keyword evidence="6" id="KW-0204">Cytolysis</keyword>
<evidence type="ECO:0000256" key="9">
    <source>
        <dbReference type="SAM" id="MobiDB-lite"/>
    </source>
</evidence>
<evidence type="ECO:0008006" key="14">
    <source>
        <dbReference type="Google" id="ProtNLM"/>
    </source>
</evidence>
<dbReference type="Pfam" id="PF01823">
    <property type="entry name" value="MACPF"/>
    <property type="match status" value="1"/>
</dbReference>
<evidence type="ECO:0000256" key="6">
    <source>
        <dbReference type="ARBA" id="ARBA00022852"/>
    </source>
</evidence>
<keyword evidence="4" id="KW-0964">Secreted</keyword>
<evidence type="ECO:0000256" key="1">
    <source>
        <dbReference type="ARBA" id="ARBA00004370"/>
    </source>
</evidence>
<dbReference type="InterPro" id="IPR000008">
    <property type="entry name" value="C2_dom"/>
</dbReference>
<name>A0AA88M567_TACVA</name>
<organism evidence="12 13">
    <name type="scientific">Tachysurus vachellii</name>
    <name type="common">Darkbarbel catfish</name>
    <name type="synonym">Pelteobagrus vachellii</name>
    <dbReference type="NCBI Taxonomy" id="175792"/>
    <lineage>
        <taxon>Eukaryota</taxon>
        <taxon>Metazoa</taxon>
        <taxon>Chordata</taxon>
        <taxon>Craniata</taxon>
        <taxon>Vertebrata</taxon>
        <taxon>Euteleostomi</taxon>
        <taxon>Actinopterygii</taxon>
        <taxon>Neopterygii</taxon>
        <taxon>Teleostei</taxon>
        <taxon>Ostariophysi</taxon>
        <taxon>Siluriformes</taxon>
        <taxon>Bagridae</taxon>
        <taxon>Tachysurus</taxon>
    </lineage>
</organism>
<dbReference type="Gene3D" id="2.60.40.150">
    <property type="entry name" value="C2 domain"/>
    <property type="match status" value="1"/>
</dbReference>
<feature type="region of interest" description="Disordered" evidence="9">
    <location>
        <begin position="1"/>
        <end position="42"/>
    </location>
</feature>
<keyword evidence="13" id="KW-1185">Reference proteome</keyword>
<evidence type="ECO:0000256" key="8">
    <source>
        <dbReference type="ARBA" id="ARBA00023157"/>
    </source>
</evidence>
<dbReference type="PROSITE" id="PS50004">
    <property type="entry name" value="C2"/>
    <property type="match status" value="1"/>
</dbReference>
<keyword evidence="8" id="KW-1015">Disulfide bond</keyword>
<dbReference type="SUPFAM" id="SSF49562">
    <property type="entry name" value="C2 domain (Calcium/lipid-binding domain, CaLB)"/>
    <property type="match status" value="1"/>
</dbReference>
<feature type="compositionally biased region" description="Polar residues" evidence="9">
    <location>
        <begin position="22"/>
        <end position="42"/>
    </location>
</feature>
<comment type="similarity">
    <text evidence="3">Belongs to the complement C6/C7/C8/C9 family.</text>
</comment>
<dbReference type="GO" id="GO:0001771">
    <property type="term" value="P:immunological synapse formation"/>
    <property type="evidence" value="ECO:0007669"/>
    <property type="project" value="TreeGrafter"/>
</dbReference>
<comment type="caution">
    <text evidence="12">The sequence shown here is derived from an EMBL/GenBank/DDBJ whole genome shotgun (WGS) entry which is preliminary data.</text>
</comment>
<dbReference type="InterPro" id="IPR052784">
    <property type="entry name" value="Perforin-1_pore-forming"/>
</dbReference>
<dbReference type="PROSITE" id="PS51412">
    <property type="entry name" value="MACPF_2"/>
    <property type="match status" value="1"/>
</dbReference>
<dbReference type="PANTHER" id="PTHR46096:SF3">
    <property type="entry name" value="PERFORIN-1"/>
    <property type="match status" value="1"/>
</dbReference>
<dbReference type="PANTHER" id="PTHR46096">
    <property type="entry name" value="PERFORIN-1"/>
    <property type="match status" value="1"/>
</dbReference>
<dbReference type="InterPro" id="IPR035892">
    <property type="entry name" value="C2_domain_sf"/>
</dbReference>
<accession>A0AA88M567</accession>
<evidence type="ECO:0000256" key="4">
    <source>
        <dbReference type="ARBA" id="ARBA00022525"/>
    </source>
</evidence>
<dbReference type="InterPro" id="IPR020864">
    <property type="entry name" value="MACPF"/>
</dbReference>
<dbReference type="InterPro" id="IPR020863">
    <property type="entry name" value="MACPF_CS"/>
</dbReference>
<sequence length="632" mass="70202">MRTDGCFRTRTKEEHSLRRASDISSQVISAQPHSENTETGQTPNTAMLKTLLIWAVFAASLPPPSTQRCFNASESQCRDVDFTPGSDLAGEGFDITTMERKGAFVLDMNTWLKKDKSCTLCKNPYMGGQTQKLPVSVVDWRPTQRCKMKLSSSVYQSSEALVSSSSSSIENNWKTDLQIMTPKVQGSLMLAGSNSKLAEYSMEKTKKDKFSFTSHAVSCGYYRYRVSKSPLLHPELVKEFGSLPEIYDESSKHLYYKLIDKFGTHYITKVTLGGEVRSVTSINECEASLQGLSVDEVKMCLDVEASVSNGPAANKQAKAQHCKQDKDNSLSKKSFASSFSDRDTNVIGGYTQSVDLLFSSNNDPNAYKEWVASLPAHPDIISYSLESIHNLLPAKTKAKAHLRKAIKDYILQRGLLKKCTSSCKIGVKTNSMEPCKCSCINNPQLSINCCPTQKGSAEVTVTVIKGTGLYGDFWDGTDGFVKLSLNNRFKVKTRTIMNNNNPNWKTNFHLGTEDLTRSITLKLEVFDEDTSSEELLGACNLHLKSGVFKEVCALNHGLLYYKVQVTCIPGLIGPSCSKRKPSPMDAQLEKLYVSRNARPIPTGMLLKMGVLLNERIPRFNQSHIRKDTGFEL</sequence>
<reference evidence="12" key="1">
    <citation type="submission" date="2023-08" db="EMBL/GenBank/DDBJ databases">
        <title>Pelteobagrus vachellii genome.</title>
        <authorList>
            <person name="Liu H."/>
        </authorList>
    </citation>
    <scope>NUCLEOTIDE SEQUENCE</scope>
    <source>
        <strain evidence="12">PRFRI_2022a</strain>
        <tissue evidence="12">Muscle</tissue>
    </source>
</reference>
<dbReference type="Proteomes" id="UP001187315">
    <property type="component" value="Unassembled WGS sequence"/>
</dbReference>
<comment type="subcellular location">
    <subcellularLocation>
        <location evidence="1">Membrane</location>
    </subcellularLocation>
    <subcellularLocation>
        <location evidence="2">Secreted</location>
    </subcellularLocation>
</comment>
<evidence type="ECO:0000256" key="3">
    <source>
        <dbReference type="ARBA" id="ARBA00009214"/>
    </source>
</evidence>
<dbReference type="GO" id="GO:0005576">
    <property type="term" value="C:extracellular region"/>
    <property type="evidence" value="ECO:0007669"/>
    <property type="project" value="UniProtKB-SubCell"/>
</dbReference>
<evidence type="ECO:0000313" key="13">
    <source>
        <dbReference type="Proteomes" id="UP001187315"/>
    </source>
</evidence>
<keyword evidence="7" id="KW-0472">Membrane</keyword>
<gene>
    <name evidence="12" type="ORF">Q7C36_017750</name>
</gene>
<keyword evidence="5" id="KW-0732">Signal</keyword>
<feature type="compositionally biased region" description="Basic and acidic residues" evidence="9">
    <location>
        <begin position="1"/>
        <end position="21"/>
    </location>
</feature>
<feature type="domain" description="MACPF" evidence="11">
    <location>
        <begin position="73"/>
        <end position="417"/>
    </location>
</feature>
<evidence type="ECO:0000256" key="7">
    <source>
        <dbReference type="ARBA" id="ARBA00023136"/>
    </source>
</evidence>
<proteinExistence type="inferred from homology"/>
<protein>
    <recommendedName>
        <fullName evidence="14">Perforin-1-like</fullName>
    </recommendedName>
</protein>
<feature type="domain" description="C2" evidence="10">
    <location>
        <begin position="439"/>
        <end position="556"/>
    </location>
</feature>
<dbReference type="GO" id="GO:0051607">
    <property type="term" value="P:defense response to virus"/>
    <property type="evidence" value="ECO:0007669"/>
    <property type="project" value="TreeGrafter"/>
</dbReference>
<evidence type="ECO:0000313" key="12">
    <source>
        <dbReference type="EMBL" id="KAK2829760.1"/>
    </source>
</evidence>
<dbReference type="GO" id="GO:0022829">
    <property type="term" value="F:wide pore channel activity"/>
    <property type="evidence" value="ECO:0007669"/>
    <property type="project" value="TreeGrafter"/>
</dbReference>
<evidence type="ECO:0000259" key="11">
    <source>
        <dbReference type="PROSITE" id="PS51412"/>
    </source>
</evidence>
<dbReference type="GO" id="GO:0016020">
    <property type="term" value="C:membrane"/>
    <property type="evidence" value="ECO:0007669"/>
    <property type="project" value="UniProtKB-SubCell"/>
</dbReference>
<dbReference type="GO" id="GO:0001913">
    <property type="term" value="P:T cell mediated cytotoxicity"/>
    <property type="evidence" value="ECO:0007669"/>
    <property type="project" value="TreeGrafter"/>
</dbReference>
<evidence type="ECO:0000256" key="5">
    <source>
        <dbReference type="ARBA" id="ARBA00022729"/>
    </source>
</evidence>
<dbReference type="Pfam" id="PF00168">
    <property type="entry name" value="C2"/>
    <property type="match status" value="1"/>
</dbReference>
<dbReference type="EMBL" id="JAVHJS010000018">
    <property type="protein sequence ID" value="KAK2829760.1"/>
    <property type="molecule type" value="Genomic_DNA"/>
</dbReference>
<dbReference type="GO" id="GO:0031640">
    <property type="term" value="P:killing of cells of another organism"/>
    <property type="evidence" value="ECO:0007669"/>
    <property type="project" value="UniProtKB-KW"/>
</dbReference>